<dbReference type="EMBL" id="CP158375">
    <property type="protein sequence ID" value="XDO95165.1"/>
    <property type="molecule type" value="Genomic_DNA"/>
</dbReference>
<reference evidence="2" key="1">
    <citation type="submission" date="2024-06" db="EMBL/GenBank/DDBJ databases">
        <title>Caulobacter inopinatus, sp. nov.</title>
        <authorList>
            <person name="Donachie S.P."/>
        </authorList>
    </citation>
    <scope>NUCLEOTIDE SEQUENCE</scope>
    <source>
        <strain evidence="2">73W</strain>
    </source>
</reference>
<feature type="transmembrane region" description="Helical" evidence="1">
    <location>
        <begin position="147"/>
        <end position="168"/>
    </location>
</feature>
<organism evidence="2">
    <name type="scientific">Caulobacter sp. 73W</name>
    <dbReference type="NCBI Taxonomy" id="3161137"/>
    <lineage>
        <taxon>Bacteria</taxon>
        <taxon>Pseudomonadati</taxon>
        <taxon>Pseudomonadota</taxon>
        <taxon>Alphaproteobacteria</taxon>
        <taxon>Caulobacterales</taxon>
        <taxon>Caulobacteraceae</taxon>
        <taxon>Caulobacter</taxon>
    </lineage>
</organism>
<dbReference type="InterPro" id="IPR013416">
    <property type="entry name" value="CHP02587_IM"/>
</dbReference>
<keyword evidence="1" id="KW-0472">Membrane</keyword>
<dbReference type="InterPro" id="IPR024464">
    <property type="entry name" value="DUF2391"/>
</dbReference>
<feature type="transmembrane region" description="Helical" evidence="1">
    <location>
        <begin position="48"/>
        <end position="66"/>
    </location>
</feature>
<protein>
    <submittedName>
        <fullName evidence="2">TIGR02587 family membrane protein</fullName>
    </submittedName>
</protein>
<feature type="transmembrane region" description="Helical" evidence="1">
    <location>
        <begin position="78"/>
        <end position="102"/>
    </location>
</feature>
<feature type="transmembrane region" description="Helical" evidence="1">
    <location>
        <begin position="255"/>
        <end position="275"/>
    </location>
</feature>
<evidence type="ECO:0000313" key="2">
    <source>
        <dbReference type="EMBL" id="XDO95165.1"/>
    </source>
</evidence>
<dbReference type="RefSeq" id="WP_369058018.1">
    <property type="nucleotide sequence ID" value="NZ_CP158375.1"/>
</dbReference>
<dbReference type="AlphaFoldDB" id="A0AB39KNC0"/>
<accession>A0AB39KNC0</accession>
<feature type="transmembrane region" description="Helical" evidence="1">
    <location>
        <begin position="114"/>
        <end position="135"/>
    </location>
</feature>
<feature type="transmembrane region" description="Helical" evidence="1">
    <location>
        <begin position="180"/>
        <end position="201"/>
    </location>
</feature>
<sequence length="276" mass="29156">MTPKNLAAEVRYAQALARAAGGALLFSLPLFMTEEMWRFGLYMDRHRLALMVVLALGLITGVSYYSGFERTTGLFDDALDALAAFAVGAVVTLAAVVIFGVVGREMTVGEIAGIVAVCAVPAGMGAVVAANQLAAPEDGDDRRKREAGYFGELFLMGAGALFFGFNVAPTEEMMLIGYKMTAVHTVMLVVASATALHLLVYSLQLRGQHERREGSGHMVTFLHYTLAGYGVALGVSLGVLWFFGRLDGVDAAMAARMTIVLGLPASIGAAAARLVL</sequence>
<feature type="transmembrane region" description="Helical" evidence="1">
    <location>
        <begin position="221"/>
        <end position="243"/>
    </location>
</feature>
<evidence type="ECO:0000256" key="1">
    <source>
        <dbReference type="SAM" id="Phobius"/>
    </source>
</evidence>
<gene>
    <name evidence="2" type="ORF">ABOZ73_10010</name>
</gene>
<dbReference type="Pfam" id="PF09622">
    <property type="entry name" value="DUF2391"/>
    <property type="match status" value="1"/>
</dbReference>
<keyword evidence="1" id="KW-1133">Transmembrane helix</keyword>
<proteinExistence type="predicted"/>
<dbReference type="NCBIfam" id="TIGR02587">
    <property type="entry name" value="TIGR02587 family membrane protein"/>
    <property type="match status" value="1"/>
</dbReference>
<name>A0AB39KNC0_9CAUL</name>
<feature type="transmembrane region" description="Helical" evidence="1">
    <location>
        <begin position="12"/>
        <end position="32"/>
    </location>
</feature>
<keyword evidence="1" id="KW-0812">Transmembrane</keyword>